<accession>A0A9P6NHI4</accession>
<reference evidence="1" key="1">
    <citation type="submission" date="2013-11" db="EMBL/GenBank/DDBJ databases">
        <title>Genome sequence of the fusiform rust pathogen reveals effectors for host alternation and coevolution with pine.</title>
        <authorList>
            <consortium name="DOE Joint Genome Institute"/>
            <person name="Smith K."/>
            <person name="Pendleton A."/>
            <person name="Kubisiak T."/>
            <person name="Anderson C."/>
            <person name="Salamov A."/>
            <person name="Aerts A."/>
            <person name="Riley R."/>
            <person name="Clum A."/>
            <person name="Lindquist E."/>
            <person name="Ence D."/>
            <person name="Campbell M."/>
            <person name="Kronenberg Z."/>
            <person name="Feau N."/>
            <person name="Dhillon B."/>
            <person name="Hamelin R."/>
            <person name="Burleigh J."/>
            <person name="Smith J."/>
            <person name="Yandell M."/>
            <person name="Nelson C."/>
            <person name="Grigoriev I."/>
            <person name="Davis J."/>
        </authorList>
    </citation>
    <scope>NUCLEOTIDE SEQUENCE</scope>
    <source>
        <strain evidence="1">G11</strain>
    </source>
</reference>
<sequence length="147" mass="16285">MATANGHLEVVKYILEHLPDKRALLRPNNPPAKNTPLHWAAMNHHLGILKLLCPRLTCQDISILNGRGWSAMSEAVEGIGLSSVDDVGPEKIPIREQCVNYLVEMMKLGADEEEGDMSPELAPEVIKPVEEGVHKLRLDDKPPVCLR</sequence>
<evidence type="ECO:0008006" key="3">
    <source>
        <dbReference type="Google" id="ProtNLM"/>
    </source>
</evidence>
<comment type="caution">
    <text evidence="1">The sequence shown here is derived from an EMBL/GenBank/DDBJ whole genome shotgun (WGS) entry which is preliminary data.</text>
</comment>
<dbReference type="Pfam" id="PF12796">
    <property type="entry name" value="Ank_2"/>
    <property type="match status" value="1"/>
</dbReference>
<organism evidence="1 2">
    <name type="scientific">Cronartium quercuum f. sp. fusiforme G11</name>
    <dbReference type="NCBI Taxonomy" id="708437"/>
    <lineage>
        <taxon>Eukaryota</taxon>
        <taxon>Fungi</taxon>
        <taxon>Dikarya</taxon>
        <taxon>Basidiomycota</taxon>
        <taxon>Pucciniomycotina</taxon>
        <taxon>Pucciniomycetes</taxon>
        <taxon>Pucciniales</taxon>
        <taxon>Coleosporiaceae</taxon>
        <taxon>Cronartium</taxon>
    </lineage>
</organism>
<proteinExistence type="predicted"/>
<evidence type="ECO:0000313" key="2">
    <source>
        <dbReference type="Proteomes" id="UP000886653"/>
    </source>
</evidence>
<dbReference type="Gene3D" id="1.25.40.20">
    <property type="entry name" value="Ankyrin repeat-containing domain"/>
    <property type="match status" value="1"/>
</dbReference>
<dbReference type="InterPro" id="IPR036770">
    <property type="entry name" value="Ankyrin_rpt-contain_sf"/>
</dbReference>
<dbReference type="EMBL" id="MU167252">
    <property type="protein sequence ID" value="KAG0147086.1"/>
    <property type="molecule type" value="Genomic_DNA"/>
</dbReference>
<dbReference type="OrthoDB" id="10057496at2759"/>
<gene>
    <name evidence="1" type="ORF">CROQUDRAFT_43402</name>
</gene>
<dbReference type="SUPFAM" id="SSF48403">
    <property type="entry name" value="Ankyrin repeat"/>
    <property type="match status" value="1"/>
</dbReference>
<name>A0A9P6NHI4_9BASI</name>
<dbReference type="Proteomes" id="UP000886653">
    <property type="component" value="Unassembled WGS sequence"/>
</dbReference>
<evidence type="ECO:0000313" key="1">
    <source>
        <dbReference type="EMBL" id="KAG0147086.1"/>
    </source>
</evidence>
<keyword evidence="2" id="KW-1185">Reference proteome</keyword>
<protein>
    <recommendedName>
        <fullName evidence="3">Ankyrin</fullName>
    </recommendedName>
</protein>
<dbReference type="AlphaFoldDB" id="A0A9P6NHI4"/>
<dbReference type="InterPro" id="IPR002110">
    <property type="entry name" value="Ankyrin_rpt"/>
</dbReference>